<comment type="subcellular location">
    <subcellularLocation>
        <location evidence="1 7">Endoplasmic reticulum membrane</location>
        <topology evidence="1 7">Multi-pass membrane protein</topology>
    </subcellularLocation>
</comment>
<dbReference type="SUPFAM" id="SSF144091">
    <property type="entry name" value="Rhomboid-like"/>
    <property type="match status" value="1"/>
</dbReference>
<feature type="transmembrane region" description="Helical" evidence="7">
    <location>
        <begin position="146"/>
        <end position="168"/>
    </location>
</feature>
<evidence type="ECO:0000256" key="2">
    <source>
        <dbReference type="ARBA" id="ARBA00008917"/>
    </source>
</evidence>
<proteinExistence type="inferred from homology"/>
<dbReference type="Proteomes" id="UP000521943">
    <property type="component" value="Unassembled WGS sequence"/>
</dbReference>
<organism evidence="8 9">
    <name type="scientific">Ephemerocybe angulata</name>
    <dbReference type="NCBI Taxonomy" id="980116"/>
    <lineage>
        <taxon>Eukaryota</taxon>
        <taxon>Fungi</taxon>
        <taxon>Dikarya</taxon>
        <taxon>Basidiomycota</taxon>
        <taxon>Agaricomycotina</taxon>
        <taxon>Agaricomycetes</taxon>
        <taxon>Agaricomycetidae</taxon>
        <taxon>Agaricales</taxon>
        <taxon>Agaricineae</taxon>
        <taxon>Psathyrellaceae</taxon>
        <taxon>Ephemerocybe</taxon>
    </lineage>
</organism>
<evidence type="ECO:0000313" key="8">
    <source>
        <dbReference type="EMBL" id="KAF6744831.1"/>
    </source>
</evidence>
<evidence type="ECO:0000256" key="7">
    <source>
        <dbReference type="RuleBase" id="RU363059"/>
    </source>
</evidence>
<dbReference type="InterPro" id="IPR007599">
    <property type="entry name" value="DER1"/>
</dbReference>
<dbReference type="GO" id="GO:0006950">
    <property type="term" value="P:response to stress"/>
    <property type="evidence" value="ECO:0007669"/>
    <property type="project" value="UniProtKB-ARBA"/>
</dbReference>
<gene>
    <name evidence="8" type="ORF">DFP72DRAFT_927439</name>
</gene>
<comment type="caution">
    <text evidence="7">Lacks conserved residue(s) required for the propagation of feature annotation.</text>
</comment>
<comment type="similarity">
    <text evidence="2 7">Belongs to the derlin family.</text>
</comment>
<comment type="caution">
    <text evidence="8">The sequence shown here is derived from an EMBL/GenBank/DDBJ whole genome shotgun (WGS) entry which is preliminary data.</text>
</comment>
<feature type="transmembrane region" description="Helical" evidence="7">
    <location>
        <begin position="21"/>
        <end position="40"/>
    </location>
</feature>
<keyword evidence="6 7" id="KW-0472">Membrane</keyword>
<feature type="transmembrane region" description="Helical" evidence="7">
    <location>
        <begin position="99"/>
        <end position="115"/>
    </location>
</feature>
<dbReference type="AlphaFoldDB" id="A0A8H6LXJ0"/>
<feature type="transmembrane region" description="Helical" evidence="7">
    <location>
        <begin position="174"/>
        <end position="192"/>
    </location>
</feature>
<evidence type="ECO:0000256" key="4">
    <source>
        <dbReference type="ARBA" id="ARBA00022824"/>
    </source>
</evidence>
<evidence type="ECO:0000256" key="6">
    <source>
        <dbReference type="ARBA" id="ARBA00023136"/>
    </source>
</evidence>
<keyword evidence="3 7" id="KW-0812">Transmembrane</keyword>
<dbReference type="OrthoDB" id="1716531at2759"/>
<dbReference type="Pfam" id="PF04511">
    <property type="entry name" value="DER1"/>
    <property type="match status" value="1"/>
</dbReference>
<dbReference type="PANTHER" id="PTHR11009">
    <property type="entry name" value="DER1-LIKE PROTEIN, DERLIN"/>
    <property type="match status" value="1"/>
</dbReference>
<evidence type="ECO:0000256" key="5">
    <source>
        <dbReference type="ARBA" id="ARBA00022989"/>
    </source>
</evidence>
<name>A0A8H6LXJ0_9AGAR</name>
<accession>A0A8H6LXJ0</accession>
<keyword evidence="4 7" id="KW-0256">Endoplasmic reticulum</keyword>
<reference evidence="8 9" key="1">
    <citation type="submission" date="2020-07" db="EMBL/GenBank/DDBJ databases">
        <title>Comparative genomics of pyrophilous fungi reveals a link between fire events and developmental genes.</title>
        <authorList>
            <consortium name="DOE Joint Genome Institute"/>
            <person name="Steindorff A.S."/>
            <person name="Carver A."/>
            <person name="Calhoun S."/>
            <person name="Stillman K."/>
            <person name="Liu H."/>
            <person name="Lipzen A."/>
            <person name="Pangilinan J."/>
            <person name="Labutti K."/>
            <person name="Bruns T.D."/>
            <person name="Grigoriev I.V."/>
        </authorList>
    </citation>
    <scope>NUCLEOTIDE SEQUENCE [LARGE SCALE GENOMIC DNA]</scope>
    <source>
        <strain evidence="8 9">CBS 144469</strain>
    </source>
</reference>
<feature type="transmembrane region" description="Helical" evidence="7">
    <location>
        <begin position="60"/>
        <end position="78"/>
    </location>
</feature>
<dbReference type="InterPro" id="IPR035952">
    <property type="entry name" value="Rhomboid-like_sf"/>
</dbReference>
<keyword evidence="9" id="KW-1185">Reference proteome</keyword>
<feature type="transmembrane region" description="Helical" evidence="7">
    <location>
        <begin position="121"/>
        <end position="139"/>
    </location>
</feature>
<evidence type="ECO:0000256" key="3">
    <source>
        <dbReference type="ARBA" id="ARBA00022692"/>
    </source>
</evidence>
<dbReference type="EMBL" id="JACGCI010000113">
    <property type="protein sequence ID" value="KAF6744831.1"/>
    <property type="molecule type" value="Genomic_DNA"/>
</dbReference>
<dbReference type="GO" id="GO:0005789">
    <property type="term" value="C:endoplasmic reticulum membrane"/>
    <property type="evidence" value="ECO:0007669"/>
    <property type="project" value="UniProtKB-SubCell"/>
</dbReference>
<sequence>MPTDLENIVKEVQKISPVAKFACASTLGLTLLVRTNPWRYQVPMMYSYYEVFKRFQLWKLWTSFFLGTPNLNLLYEVAILYRSITALESGPFRQRSSDLAWQLFFACVGIFVATRPLESNLFILPLTTCLCYIAGATAPSGSNASFMGVLTLPVETLPYLTIFLALVLGGPRGAAQATAGAVVGCIWFFLIWKARGEQGVLAKQGQAPDWLRNVFGERKQRINGGGLKKGGKAGEGITLALGATKSCCGGQRGAAFM</sequence>
<protein>
    <recommendedName>
        <fullName evidence="7">Derlin</fullName>
    </recommendedName>
</protein>
<keyword evidence="5 7" id="KW-1133">Transmembrane helix</keyword>
<evidence type="ECO:0000256" key="1">
    <source>
        <dbReference type="ARBA" id="ARBA00004477"/>
    </source>
</evidence>
<evidence type="ECO:0000313" key="9">
    <source>
        <dbReference type="Proteomes" id="UP000521943"/>
    </source>
</evidence>
<comment type="function">
    <text evidence="7">May be involved in the degradation of misfolded endoplasmic reticulum (ER) luminal proteins.</text>
</comment>